<dbReference type="EMBL" id="MU853413">
    <property type="protein sequence ID" value="KAK4133272.1"/>
    <property type="molecule type" value="Genomic_DNA"/>
</dbReference>
<dbReference type="AlphaFoldDB" id="A0AAN6UHT5"/>
<evidence type="ECO:0000313" key="2">
    <source>
        <dbReference type="Proteomes" id="UP001304895"/>
    </source>
</evidence>
<reference evidence="1" key="2">
    <citation type="submission" date="2023-05" db="EMBL/GenBank/DDBJ databases">
        <authorList>
            <consortium name="Lawrence Berkeley National Laboratory"/>
            <person name="Steindorff A."/>
            <person name="Hensen N."/>
            <person name="Bonometti L."/>
            <person name="Westerberg I."/>
            <person name="Brannstrom I.O."/>
            <person name="Guillou S."/>
            <person name="Cros-Aarteil S."/>
            <person name="Calhoun S."/>
            <person name="Haridas S."/>
            <person name="Kuo A."/>
            <person name="Mondo S."/>
            <person name="Pangilinan J."/>
            <person name="Riley R."/>
            <person name="Labutti K."/>
            <person name="Andreopoulos B."/>
            <person name="Lipzen A."/>
            <person name="Chen C."/>
            <person name="Yanf M."/>
            <person name="Daum C."/>
            <person name="Ng V."/>
            <person name="Clum A."/>
            <person name="Ohm R."/>
            <person name="Martin F."/>
            <person name="Silar P."/>
            <person name="Natvig D."/>
            <person name="Lalanne C."/>
            <person name="Gautier V."/>
            <person name="Ament-Velasquez S.L."/>
            <person name="Kruys A."/>
            <person name="Hutchinson M.I."/>
            <person name="Powell A.J."/>
            <person name="Barry K."/>
            <person name="Miller A.N."/>
            <person name="Grigoriev I.V."/>
            <person name="Debuchy R."/>
            <person name="Gladieux P."/>
            <person name="Thoren M.H."/>
            <person name="Johannesson H."/>
        </authorList>
    </citation>
    <scope>NUCLEOTIDE SEQUENCE</scope>
    <source>
        <strain evidence="1">CBS 123565</strain>
    </source>
</reference>
<keyword evidence="2" id="KW-1185">Reference proteome</keyword>
<comment type="caution">
    <text evidence="1">The sequence shown here is derived from an EMBL/GenBank/DDBJ whole genome shotgun (WGS) entry which is preliminary data.</text>
</comment>
<accession>A0AAN6UHT5</accession>
<protein>
    <submittedName>
        <fullName evidence="1">Uncharacterized protein</fullName>
    </submittedName>
</protein>
<dbReference type="Proteomes" id="UP001304895">
    <property type="component" value="Unassembled WGS sequence"/>
</dbReference>
<organism evidence="1 2">
    <name type="scientific">Trichocladium antarcticum</name>
    <dbReference type="NCBI Taxonomy" id="1450529"/>
    <lineage>
        <taxon>Eukaryota</taxon>
        <taxon>Fungi</taxon>
        <taxon>Dikarya</taxon>
        <taxon>Ascomycota</taxon>
        <taxon>Pezizomycotina</taxon>
        <taxon>Sordariomycetes</taxon>
        <taxon>Sordariomycetidae</taxon>
        <taxon>Sordariales</taxon>
        <taxon>Chaetomiaceae</taxon>
        <taxon>Trichocladium</taxon>
    </lineage>
</organism>
<proteinExistence type="predicted"/>
<evidence type="ECO:0000313" key="1">
    <source>
        <dbReference type="EMBL" id="KAK4133272.1"/>
    </source>
</evidence>
<name>A0AAN6UHT5_9PEZI</name>
<sequence>MTRERLQPRAFDISRWLRGDPVWVTWDGGGSFRNVGRRRKTKPGETKREGGRWHASRISQRLEGKGRWGHTEAAEVDSQGGSVVPWHSLDVWRAASSRRARPSVEGVMSVPGVPLPQAARDQRRGDHQPVVLHLACCPAVCVSGLDSGECAARSDATRCSCQLPTTKFSHSLLPFPGSVSAFSFPVAEL</sequence>
<reference evidence="1" key="1">
    <citation type="journal article" date="2023" name="Mol. Phylogenet. Evol.">
        <title>Genome-scale phylogeny and comparative genomics of the fungal order Sordariales.</title>
        <authorList>
            <person name="Hensen N."/>
            <person name="Bonometti L."/>
            <person name="Westerberg I."/>
            <person name="Brannstrom I.O."/>
            <person name="Guillou S."/>
            <person name="Cros-Aarteil S."/>
            <person name="Calhoun S."/>
            <person name="Haridas S."/>
            <person name="Kuo A."/>
            <person name="Mondo S."/>
            <person name="Pangilinan J."/>
            <person name="Riley R."/>
            <person name="LaButti K."/>
            <person name="Andreopoulos B."/>
            <person name="Lipzen A."/>
            <person name="Chen C."/>
            <person name="Yan M."/>
            <person name="Daum C."/>
            <person name="Ng V."/>
            <person name="Clum A."/>
            <person name="Steindorff A."/>
            <person name="Ohm R.A."/>
            <person name="Martin F."/>
            <person name="Silar P."/>
            <person name="Natvig D.O."/>
            <person name="Lalanne C."/>
            <person name="Gautier V."/>
            <person name="Ament-Velasquez S.L."/>
            <person name="Kruys A."/>
            <person name="Hutchinson M.I."/>
            <person name="Powell A.J."/>
            <person name="Barry K."/>
            <person name="Miller A.N."/>
            <person name="Grigoriev I.V."/>
            <person name="Debuchy R."/>
            <person name="Gladieux P."/>
            <person name="Hiltunen Thoren M."/>
            <person name="Johannesson H."/>
        </authorList>
    </citation>
    <scope>NUCLEOTIDE SEQUENCE</scope>
    <source>
        <strain evidence="1">CBS 123565</strain>
    </source>
</reference>
<gene>
    <name evidence="1" type="ORF">BT67DRAFT_61790</name>
</gene>